<proteinExistence type="predicted"/>
<name>K7KLV5_SOYBN</name>
<evidence type="ECO:0000313" key="1">
    <source>
        <dbReference type="EMBL" id="KRH64372.1"/>
    </source>
</evidence>
<dbReference type="Proteomes" id="UP000008827">
    <property type="component" value="Chromosome 4"/>
</dbReference>
<sequence>MLSGHIINTNGFCKSRHGVILVRLILIQPLYQQLRRAESISLLFASLHILAGCSFSFRNQIQLSLCLCFSSFSMNDESLM</sequence>
<dbReference type="EMBL" id="CM000837">
    <property type="protein sequence ID" value="KRH64372.1"/>
    <property type="molecule type" value="Genomic_DNA"/>
</dbReference>
<evidence type="ECO:0000313" key="3">
    <source>
        <dbReference type="Proteomes" id="UP000008827"/>
    </source>
</evidence>
<organism evidence="2">
    <name type="scientific">Glycine max</name>
    <name type="common">Soybean</name>
    <name type="synonym">Glycine hispida</name>
    <dbReference type="NCBI Taxonomy" id="3847"/>
    <lineage>
        <taxon>Eukaryota</taxon>
        <taxon>Viridiplantae</taxon>
        <taxon>Streptophyta</taxon>
        <taxon>Embryophyta</taxon>
        <taxon>Tracheophyta</taxon>
        <taxon>Spermatophyta</taxon>
        <taxon>Magnoliopsida</taxon>
        <taxon>eudicotyledons</taxon>
        <taxon>Gunneridae</taxon>
        <taxon>Pentapetalae</taxon>
        <taxon>rosids</taxon>
        <taxon>fabids</taxon>
        <taxon>Fabales</taxon>
        <taxon>Fabaceae</taxon>
        <taxon>Papilionoideae</taxon>
        <taxon>50 kb inversion clade</taxon>
        <taxon>NPAAA clade</taxon>
        <taxon>indigoferoid/millettioid clade</taxon>
        <taxon>Phaseoleae</taxon>
        <taxon>Glycine</taxon>
        <taxon>Glycine subgen. Soja</taxon>
    </lineage>
</organism>
<dbReference type="PaxDb" id="3847-GLYMA04G41125.1"/>
<evidence type="ECO:0000313" key="2">
    <source>
        <dbReference type="EnsemblPlants" id="KRH64372"/>
    </source>
</evidence>
<dbReference type="Gramene" id="KRH64372">
    <property type="protein sequence ID" value="KRH64372"/>
    <property type="gene ID" value="GLYMA_04G232800"/>
</dbReference>
<protein>
    <submittedName>
        <fullName evidence="1 2">Uncharacterized protein</fullName>
    </submittedName>
</protein>
<dbReference type="AlphaFoldDB" id="K7KLV5"/>
<dbReference type="EnsemblPlants" id="KRH64372">
    <property type="protein sequence ID" value="KRH64372"/>
    <property type="gene ID" value="GLYMA_04G232800"/>
</dbReference>
<dbReference type="HOGENOM" id="CLU_2594552_0_0_1"/>
<reference evidence="1 2" key="1">
    <citation type="journal article" date="2010" name="Nature">
        <title>Genome sequence of the palaeopolyploid soybean.</title>
        <authorList>
            <person name="Schmutz J."/>
            <person name="Cannon S.B."/>
            <person name="Schlueter J."/>
            <person name="Ma J."/>
            <person name="Mitros T."/>
            <person name="Nelson W."/>
            <person name="Hyten D.L."/>
            <person name="Song Q."/>
            <person name="Thelen J.J."/>
            <person name="Cheng J."/>
            <person name="Xu D."/>
            <person name="Hellsten U."/>
            <person name="May G.D."/>
            <person name="Yu Y."/>
            <person name="Sakurai T."/>
            <person name="Umezawa T."/>
            <person name="Bhattacharyya M.K."/>
            <person name="Sandhu D."/>
            <person name="Valliyodan B."/>
            <person name="Lindquist E."/>
            <person name="Peto M."/>
            <person name="Grant D."/>
            <person name="Shu S."/>
            <person name="Goodstein D."/>
            <person name="Barry K."/>
            <person name="Futrell-Griggs M."/>
            <person name="Abernathy B."/>
            <person name="Du J."/>
            <person name="Tian Z."/>
            <person name="Zhu L."/>
            <person name="Gill N."/>
            <person name="Joshi T."/>
            <person name="Libault M."/>
            <person name="Sethuraman A."/>
            <person name="Zhang X.-C."/>
            <person name="Shinozaki K."/>
            <person name="Nguyen H.T."/>
            <person name="Wing R.A."/>
            <person name="Cregan P."/>
            <person name="Specht J."/>
            <person name="Grimwood J."/>
            <person name="Rokhsar D."/>
            <person name="Stacey G."/>
            <person name="Shoemaker R.C."/>
            <person name="Jackson S.A."/>
        </authorList>
    </citation>
    <scope>NUCLEOTIDE SEQUENCE [LARGE SCALE GENOMIC DNA]</scope>
    <source>
        <strain evidence="2">cv. Williams 82</strain>
        <tissue evidence="1">Callus</tissue>
    </source>
</reference>
<reference evidence="1" key="3">
    <citation type="submission" date="2018-07" db="EMBL/GenBank/DDBJ databases">
        <title>WGS assembly of Glycine max.</title>
        <authorList>
            <person name="Schmutz J."/>
            <person name="Cannon S."/>
            <person name="Schlueter J."/>
            <person name="Ma J."/>
            <person name="Mitros T."/>
            <person name="Nelson W."/>
            <person name="Hyten D."/>
            <person name="Song Q."/>
            <person name="Thelen J."/>
            <person name="Cheng J."/>
            <person name="Xu D."/>
            <person name="Hellsten U."/>
            <person name="May G."/>
            <person name="Yu Y."/>
            <person name="Sakurai T."/>
            <person name="Umezawa T."/>
            <person name="Bhattacharyya M."/>
            <person name="Sandhu D."/>
            <person name="Valliyodan B."/>
            <person name="Lindquist E."/>
            <person name="Peto M."/>
            <person name="Grant D."/>
            <person name="Shu S."/>
            <person name="Goodstein D."/>
            <person name="Barry K."/>
            <person name="Futrell-Griggs M."/>
            <person name="Abernathy B."/>
            <person name="Du J."/>
            <person name="Tian Z."/>
            <person name="Zhu L."/>
            <person name="Gill N."/>
            <person name="Joshi T."/>
            <person name="Libault M."/>
            <person name="Sethuraman A."/>
            <person name="Zhang X."/>
            <person name="Shinozaki K."/>
            <person name="Nguyen H."/>
            <person name="Wing R."/>
            <person name="Cregan P."/>
            <person name="Specht J."/>
            <person name="Grimwood J."/>
            <person name="Rokhsar D."/>
            <person name="Stacey G."/>
            <person name="Shoemaker R."/>
            <person name="Jackson S."/>
        </authorList>
    </citation>
    <scope>NUCLEOTIDE SEQUENCE</scope>
    <source>
        <tissue evidence="1">Callus</tissue>
    </source>
</reference>
<reference evidence="2" key="2">
    <citation type="submission" date="2018-02" db="UniProtKB">
        <authorList>
            <consortium name="EnsemblPlants"/>
        </authorList>
    </citation>
    <scope>IDENTIFICATION</scope>
    <source>
        <strain evidence="2">Williams 82</strain>
    </source>
</reference>
<dbReference type="InParanoid" id="K7KLV5"/>
<accession>K7KLV5</accession>
<gene>
    <name evidence="1" type="ORF">GLYMA_04G232800</name>
</gene>
<keyword evidence="3" id="KW-1185">Reference proteome</keyword>